<keyword evidence="4" id="KW-1185">Reference proteome</keyword>
<feature type="region of interest" description="Disordered" evidence="1">
    <location>
        <begin position="329"/>
        <end position="354"/>
    </location>
</feature>
<dbReference type="InterPro" id="IPR002654">
    <property type="entry name" value="Glyco_trans_25"/>
</dbReference>
<feature type="domain" description="Glycosyl transferase family 25" evidence="2">
    <location>
        <begin position="150"/>
        <end position="284"/>
    </location>
</feature>
<accession>A0A1X6NSA1</accession>
<dbReference type="Pfam" id="PF01755">
    <property type="entry name" value="Glyco_transf_25"/>
    <property type="match status" value="1"/>
</dbReference>
<organism evidence="3 4">
    <name type="scientific">Porphyra umbilicalis</name>
    <name type="common">Purple laver</name>
    <name type="synonym">Red alga</name>
    <dbReference type="NCBI Taxonomy" id="2786"/>
    <lineage>
        <taxon>Eukaryota</taxon>
        <taxon>Rhodophyta</taxon>
        <taxon>Bangiophyceae</taxon>
        <taxon>Bangiales</taxon>
        <taxon>Bangiaceae</taxon>
        <taxon>Porphyra</taxon>
    </lineage>
</organism>
<dbReference type="Proteomes" id="UP000218209">
    <property type="component" value="Unassembled WGS sequence"/>
</dbReference>
<sequence length="354" mass="37292">MRLFNPVSSSLVGVETSERHICAPSQPNALTLAPRPSPLVALRSVAEWLSSGQVILHESAKTLRCYHRVRAALFAEARPTPLAVRLERAAEGWDALDAIYTVGLASCAQRASIMEAVGTHVGLPLTRIEATPFSAVDLAAPPLPVVNVPKGDSVAAGQVGCSHTHLRIWREALARNYSRVVVLEDDVFFTPAALPRVPAILAAADAGAVAAGRPWHMILFRRTALDATTREEVRRRRGGGVAKPLGGPLTVSGPAWATAAYALSRAGMHYLLSHVTAYNVPLDVQVSRLHAPGTGFTSLAACNDLGVSGDCTGAVYELSRAEKGECSYSASQSGSRLDGGAFPNAGGRRSVAPL</sequence>
<dbReference type="AlphaFoldDB" id="A0A1X6NSA1"/>
<dbReference type="OrthoDB" id="47375at2759"/>
<gene>
    <name evidence="3" type="ORF">BU14_0530s0012</name>
</gene>
<evidence type="ECO:0000256" key="1">
    <source>
        <dbReference type="SAM" id="MobiDB-lite"/>
    </source>
</evidence>
<reference evidence="3 4" key="1">
    <citation type="submission" date="2017-03" db="EMBL/GenBank/DDBJ databases">
        <title>WGS assembly of Porphyra umbilicalis.</title>
        <authorList>
            <person name="Brawley S.H."/>
            <person name="Blouin N.A."/>
            <person name="Ficko-Blean E."/>
            <person name="Wheeler G.L."/>
            <person name="Lohr M."/>
            <person name="Goodson H.V."/>
            <person name="Jenkins J.W."/>
            <person name="Blaby-Haas C.E."/>
            <person name="Helliwell K.E."/>
            <person name="Chan C."/>
            <person name="Marriage T."/>
            <person name="Bhattacharya D."/>
            <person name="Klein A.S."/>
            <person name="Badis Y."/>
            <person name="Brodie J."/>
            <person name="Cao Y."/>
            <person name="Collen J."/>
            <person name="Dittami S.M."/>
            <person name="Gachon C.M."/>
            <person name="Green B.R."/>
            <person name="Karpowicz S."/>
            <person name="Kim J.W."/>
            <person name="Kudahl U."/>
            <person name="Lin S."/>
            <person name="Michel G."/>
            <person name="Mittag M."/>
            <person name="Olson B.J."/>
            <person name="Pangilinan J."/>
            <person name="Peng Y."/>
            <person name="Qiu H."/>
            <person name="Shu S."/>
            <person name="Singer J.T."/>
            <person name="Smith A.G."/>
            <person name="Sprecher B.N."/>
            <person name="Wagner V."/>
            <person name="Wang W."/>
            <person name="Wang Z.-Y."/>
            <person name="Yan J."/>
            <person name="Yarish C."/>
            <person name="Zoeuner-Riek S."/>
            <person name="Zhuang Y."/>
            <person name="Zou Y."/>
            <person name="Lindquist E.A."/>
            <person name="Grimwood J."/>
            <person name="Barry K."/>
            <person name="Rokhsar D.S."/>
            <person name="Schmutz J."/>
            <person name="Stiller J.W."/>
            <person name="Grossman A.R."/>
            <person name="Prochnik S.E."/>
        </authorList>
    </citation>
    <scope>NUCLEOTIDE SEQUENCE [LARGE SCALE GENOMIC DNA]</scope>
    <source>
        <strain evidence="3">4086291</strain>
    </source>
</reference>
<evidence type="ECO:0000259" key="2">
    <source>
        <dbReference type="Pfam" id="PF01755"/>
    </source>
</evidence>
<protein>
    <recommendedName>
        <fullName evidence="2">Glycosyl transferase family 25 domain-containing protein</fullName>
    </recommendedName>
</protein>
<dbReference type="EMBL" id="KV919132">
    <property type="protein sequence ID" value="OSX71472.1"/>
    <property type="molecule type" value="Genomic_DNA"/>
</dbReference>
<evidence type="ECO:0000313" key="3">
    <source>
        <dbReference type="EMBL" id="OSX71472.1"/>
    </source>
</evidence>
<evidence type="ECO:0000313" key="4">
    <source>
        <dbReference type="Proteomes" id="UP000218209"/>
    </source>
</evidence>
<proteinExistence type="predicted"/>
<name>A0A1X6NSA1_PORUM</name>